<keyword evidence="9" id="KW-0238">DNA-binding</keyword>
<dbReference type="GO" id="GO:0043138">
    <property type="term" value="F:3'-5' DNA helicase activity"/>
    <property type="evidence" value="ECO:0007669"/>
    <property type="project" value="UniProtKB-EC"/>
</dbReference>
<feature type="binding site" evidence="15">
    <location>
        <begin position="42"/>
        <end position="49"/>
    </location>
    <ligand>
        <name>ATP</name>
        <dbReference type="ChEBI" id="CHEBI:30616"/>
    </ligand>
</feature>
<evidence type="ECO:0000256" key="9">
    <source>
        <dbReference type="ARBA" id="ARBA00023125"/>
    </source>
</evidence>
<keyword evidence="10" id="KW-0234">DNA repair</keyword>
<dbReference type="EMBL" id="SHLA01000001">
    <property type="protein sequence ID" value="RZU61045.1"/>
    <property type="molecule type" value="Genomic_DNA"/>
</dbReference>
<dbReference type="AlphaFoldDB" id="A0A4Q8ABS9"/>
<comment type="caution">
    <text evidence="18">The sequence shown here is derived from an EMBL/GenBank/DDBJ whole genome shotgun (WGS) entry which is preliminary data.</text>
</comment>
<dbReference type="GO" id="GO:0005829">
    <property type="term" value="C:cytosol"/>
    <property type="evidence" value="ECO:0007669"/>
    <property type="project" value="TreeGrafter"/>
</dbReference>
<keyword evidence="11" id="KW-0413">Isomerase</keyword>
<evidence type="ECO:0000256" key="1">
    <source>
        <dbReference type="ARBA" id="ARBA00009922"/>
    </source>
</evidence>
<dbReference type="InterPro" id="IPR038726">
    <property type="entry name" value="PDDEXK_AddAB-type"/>
</dbReference>
<evidence type="ECO:0000256" key="8">
    <source>
        <dbReference type="ARBA" id="ARBA00022840"/>
    </source>
</evidence>
<dbReference type="Proteomes" id="UP000292685">
    <property type="component" value="Unassembled WGS sequence"/>
</dbReference>
<evidence type="ECO:0000256" key="4">
    <source>
        <dbReference type="ARBA" id="ARBA00022763"/>
    </source>
</evidence>
<evidence type="ECO:0000256" key="13">
    <source>
        <dbReference type="ARBA" id="ARBA00034808"/>
    </source>
</evidence>
<dbReference type="InterPro" id="IPR014016">
    <property type="entry name" value="UvrD-like_ATP-bd"/>
</dbReference>
<keyword evidence="19" id="KW-1185">Reference proteome</keyword>
<evidence type="ECO:0000256" key="10">
    <source>
        <dbReference type="ARBA" id="ARBA00023204"/>
    </source>
</evidence>
<evidence type="ECO:0000256" key="3">
    <source>
        <dbReference type="ARBA" id="ARBA00022741"/>
    </source>
</evidence>
<dbReference type="PROSITE" id="PS51217">
    <property type="entry name" value="UVRD_HELICASE_CTER"/>
    <property type="match status" value="1"/>
</dbReference>
<dbReference type="GO" id="GO:0003677">
    <property type="term" value="F:DNA binding"/>
    <property type="evidence" value="ECO:0007669"/>
    <property type="project" value="UniProtKB-KW"/>
</dbReference>
<name>A0A4Q8ABS9_9MICC</name>
<evidence type="ECO:0000256" key="15">
    <source>
        <dbReference type="PROSITE-ProRule" id="PRU00560"/>
    </source>
</evidence>
<evidence type="ECO:0000256" key="11">
    <source>
        <dbReference type="ARBA" id="ARBA00023235"/>
    </source>
</evidence>
<dbReference type="InterPro" id="IPR013986">
    <property type="entry name" value="DExx_box_DNA_helicase_dom_sf"/>
</dbReference>
<dbReference type="SUPFAM" id="SSF52540">
    <property type="entry name" value="P-loop containing nucleoside triphosphate hydrolases"/>
    <property type="match status" value="1"/>
</dbReference>
<evidence type="ECO:0000313" key="19">
    <source>
        <dbReference type="Proteomes" id="UP000292685"/>
    </source>
</evidence>
<proteinExistence type="inferred from homology"/>
<dbReference type="PANTHER" id="PTHR11070">
    <property type="entry name" value="UVRD / RECB / PCRA DNA HELICASE FAMILY MEMBER"/>
    <property type="match status" value="1"/>
</dbReference>
<dbReference type="GO" id="GO:0033202">
    <property type="term" value="C:DNA helicase complex"/>
    <property type="evidence" value="ECO:0007669"/>
    <property type="project" value="TreeGrafter"/>
</dbReference>
<keyword evidence="8 15" id="KW-0067">ATP-binding</keyword>
<sequence length="1117" mass="121298">MSAETAVRFTPEELAAQLSPFAPTEQQSAIISSPLEPMLVVAGAGSGKTATMADRVVWLVANNLVRPDQILGVTFTRKAAGELAHRIRGQLLKLEERGLLADGLEELGEPTVSTYHSYANSLVADHGMRIGIEPDAELLGSAQTWQLADSIVQDYDGDAAELQGARSTLTDAVVQFASECAEHLVTPAEAIEHLTGLIERLDALPYMAGKEKDRSQAAQKLMGMLSTRVAVARLAERYAEAKRARSVLDYGDLVALAARIARDVEAARVEERERFKVVLLDEFQDTSHAQMVLFSSLFGDGHAVTAVGDPNQSIYGFRGASAGQLFRFPTEFPRLEPGTGERGPAAVAQLTTAWRNSRNILRAANAVAAPLLLEASRSGGVTVEQLEPSPAAGAGGVELARLGSSSEEIEWLAGRLLSARAELRAEQSSGQGPTPSAAALFRTRGQLAEMAAALEARGVPYEIVGLSGLLALPEVVDLTATLRVLVDPNRSDALLRLIAGARWRLGPADLLAFADWSKALEARRARALDGEESTPTPELSDAASLVEALDQLPPPGWSSRNGRSLSVAARERLARLAEEVRYLRTFVDDDLLTLINEVERAMGLDLELAAKPRQSIHAARRHLDAFADVAATYARSSGGSSLTGFLAWLDAAAEQENGLEIPQSESDPDAVQLLTIHASKGLEWDIVAVAGLDDGVFPSSRDNRWTTGHDSLPWPLRGDRHDLPQWDTDQPDLKTVLDAEKAFKEDVQAHGELEERRLAYVALTRARHLLVCSGSVWFGSRSKPVDVSPFLRDLLPLADEADSPATVPVWCDDDAAPAENPYREDPTEARWPFDPLAGPQIFRGGSESPPSGSRRPALEASAAVVREALAGLRRGEDAAPSTAEGHAWLDEARLLLAKKRQDEEPKRYEAPTHVRASLFVDLATEREEVLAQMRRPVPRRPGVAARKGTAFHAWVEERFGSTGMLELEEWVGTADAHIDDAYELEEMKRAFLESEWAERQPAFVEVPFETNVGPVNVRGRIDAVFSERDAGGHERWTLVDWKTGRVPVGRDAEAKAIQLAVYRLGFARLHGVDVERVDAAFFYVGQGRTLRPGRLAGEDELVDLIEGALGDTDASTR</sequence>
<reference evidence="18 19" key="1">
    <citation type="submission" date="2019-02" db="EMBL/GenBank/DDBJ databases">
        <title>Sequencing the genomes of 1000 actinobacteria strains.</title>
        <authorList>
            <person name="Klenk H.-P."/>
        </authorList>
    </citation>
    <scope>NUCLEOTIDE SEQUENCE [LARGE SCALE GENOMIC DNA]</scope>
    <source>
        <strain evidence="18 19">DSM 17364</strain>
    </source>
</reference>
<evidence type="ECO:0000256" key="2">
    <source>
        <dbReference type="ARBA" id="ARBA00022722"/>
    </source>
</evidence>
<organism evidence="18 19">
    <name type="scientific">Zhihengliuella halotolerans</name>
    <dbReference type="NCBI Taxonomy" id="370736"/>
    <lineage>
        <taxon>Bacteria</taxon>
        <taxon>Bacillati</taxon>
        <taxon>Actinomycetota</taxon>
        <taxon>Actinomycetes</taxon>
        <taxon>Micrococcales</taxon>
        <taxon>Micrococcaceae</taxon>
        <taxon>Zhihengliuella</taxon>
    </lineage>
</organism>
<dbReference type="InterPro" id="IPR014017">
    <property type="entry name" value="DNA_helicase_UvrD-like_C"/>
</dbReference>
<gene>
    <name evidence="18" type="ORF">EV380_0600</name>
</gene>
<comment type="catalytic activity">
    <reaction evidence="12">
        <text>Couples ATP hydrolysis with the unwinding of duplex DNA by translocating in the 3'-5' direction.</text>
        <dbReference type="EC" id="5.6.2.4"/>
    </reaction>
</comment>
<dbReference type="InterPro" id="IPR000212">
    <property type="entry name" value="DNA_helicase_UvrD/REP"/>
</dbReference>
<dbReference type="PROSITE" id="PS51198">
    <property type="entry name" value="UVRD_HELICASE_ATP_BIND"/>
    <property type="match status" value="1"/>
</dbReference>
<feature type="domain" description="UvrD-like helicase C-terminal" evidence="17">
    <location>
        <begin position="358"/>
        <end position="681"/>
    </location>
</feature>
<evidence type="ECO:0000313" key="18">
    <source>
        <dbReference type="EMBL" id="RZU61045.1"/>
    </source>
</evidence>
<accession>A0A4Q8ABS9</accession>
<dbReference type="Pfam" id="PF00580">
    <property type="entry name" value="UvrD-helicase"/>
    <property type="match status" value="1"/>
</dbReference>
<dbReference type="Pfam" id="PF12705">
    <property type="entry name" value="PDDEXK_1"/>
    <property type="match status" value="1"/>
</dbReference>
<evidence type="ECO:0000256" key="7">
    <source>
        <dbReference type="ARBA" id="ARBA00022839"/>
    </source>
</evidence>
<dbReference type="Gene3D" id="1.10.486.10">
    <property type="entry name" value="PCRA, domain 4"/>
    <property type="match status" value="1"/>
</dbReference>
<comment type="catalytic activity">
    <reaction evidence="14">
        <text>ATP + H2O = ADP + phosphate + H(+)</text>
        <dbReference type="Rhea" id="RHEA:13065"/>
        <dbReference type="ChEBI" id="CHEBI:15377"/>
        <dbReference type="ChEBI" id="CHEBI:15378"/>
        <dbReference type="ChEBI" id="CHEBI:30616"/>
        <dbReference type="ChEBI" id="CHEBI:43474"/>
        <dbReference type="ChEBI" id="CHEBI:456216"/>
        <dbReference type="EC" id="5.6.2.4"/>
    </reaction>
</comment>
<feature type="domain" description="UvrD-like helicase ATP-binding" evidence="16">
    <location>
        <begin position="21"/>
        <end position="357"/>
    </location>
</feature>
<keyword evidence="7" id="KW-0269">Exonuclease</keyword>
<evidence type="ECO:0000256" key="6">
    <source>
        <dbReference type="ARBA" id="ARBA00022806"/>
    </source>
</evidence>
<dbReference type="Pfam" id="PF13361">
    <property type="entry name" value="UvrD_C"/>
    <property type="match status" value="2"/>
</dbReference>
<dbReference type="EC" id="5.6.2.4" evidence="13"/>
<keyword evidence="5 15" id="KW-0378">Hydrolase</keyword>
<dbReference type="Gene3D" id="1.10.10.160">
    <property type="match status" value="1"/>
</dbReference>
<dbReference type="SUPFAM" id="SSF52980">
    <property type="entry name" value="Restriction endonuclease-like"/>
    <property type="match status" value="1"/>
</dbReference>
<evidence type="ECO:0000256" key="14">
    <source>
        <dbReference type="ARBA" id="ARBA00048988"/>
    </source>
</evidence>
<dbReference type="RefSeq" id="WP_130449258.1">
    <property type="nucleotide sequence ID" value="NZ_SHLA01000001.1"/>
</dbReference>
<dbReference type="GO" id="GO:0005524">
    <property type="term" value="F:ATP binding"/>
    <property type="evidence" value="ECO:0007669"/>
    <property type="project" value="UniProtKB-UniRule"/>
</dbReference>
<dbReference type="GO" id="GO:0000725">
    <property type="term" value="P:recombinational repair"/>
    <property type="evidence" value="ECO:0007669"/>
    <property type="project" value="TreeGrafter"/>
</dbReference>
<dbReference type="PANTHER" id="PTHR11070:SF55">
    <property type="entry name" value="DNA 3'-5' HELICASE"/>
    <property type="match status" value="1"/>
</dbReference>
<keyword evidence="3 15" id="KW-0547">Nucleotide-binding</keyword>
<dbReference type="GO" id="GO:0004527">
    <property type="term" value="F:exonuclease activity"/>
    <property type="evidence" value="ECO:0007669"/>
    <property type="project" value="UniProtKB-KW"/>
</dbReference>
<dbReference type="Gene3D" id="3.90.320.10">
    <property type="match status" value="1"/>
</dbReference>
<keyword evidence="6 15" id="KW-0347">Helicase</keyword>
<dbReference type="InterPro" id="IPR027417">
    <property type="entry name" value="P-loop_NTPase"/>
</dbReference>
<evidence type="ECO:0000259" key="17">
    <source>
        <dbReference type="PROSITE" id="PS51217"/>
    </source>
</evidence>
<comment type="similarity">
    <text evidence="1">Belongs to the helicase family. UvrD subfamily.</text>
</comment>
<evidence type="ECO:0000256" key="12">
    <source>
        <dbReference type="ARBA" id="ARBA00034617"/>
    </source>
</evidence>
<protein>
    <recommendedName>
        <fullName evidence="13">DNA 3'-5' helicase</fullName>
        <ecNumber evidence="13">5.6.2.4</ecNumber>
    </recommendedName>
</protein>
<keyword evidence="2" id="KW-0540">Nuclease</keyword>
<dbReference type="CDD" id="cd17932">
    <property type="entry name" value="DEXQc_UvrD"/>
    <property type="match status" value="1"/>
</dbReference>
<dbReference type="Gene3D" id="3.40.50.300">
    <property type="entry name" value="P-loop containing nucleotide triphosphate hydrolases"/>
    <property type="match status" value="3"/>
</dbReference>
<dbReference type="OrthoDB" id="4812256at2"/>
<evidence type="ECO:0000259" key="16">
    <source>
        <dbReference type="PROSITE" id="PS51198"/>
    </source>
</evidence>
<evidence type="ECO:0000256" key="5">
    <source>
        <dbReference type="ARBA" id="ARBA00022801"/>
    </source>
</evidence>
<dbReference type="InterPro" id="IPR011604">
    <property type="entry name" value="PDDEXK-like_dom_sf"/>
</dbReference>
<keyword evidence="4" id="KW-0227">DNA damage</keyword>
<dbReference type="InterPro" id="IPR011335">
    <property type="entry name" value="Restrct_endonuc-II-like"/>
</dbReference>